<evidence type="ECO:0000313" key="1">
    <source>
        <dbReference type="EMBL" id="KZS06517.1"/>
    </source>
</evidence>
<sequence>MAVQNLFKIPQLNGYNFTIREEQLVGLQECKKSAVINEISFDRCLISEKLNHCL</sequence>
<organism evidence="1 2">
    <name type="scientific">Daphnia magna</name>
    <dbReference type="NCBI Taxonomy" id="35525"/>
    <lineage>
        <taxon>Eukaryota</taxon>
        <taxon>Metazoa</taxon>
        <taxon>Ecdysozoa</taxon>
        <taxon>Arthropoda</taxon>
        <taxon>Crustacea</taxon>
        <taxon>Branchiopoda</taxon>
        <taxon>Diplostraca</taxon>
        <taxon>Cladocera</taxon>
        <taxon>Anomopoda</taxon>
        <taxon>Daphniidae</taxon>
        <taxon>Daphnia</taxon>
    </lineage>
</organism>
<evidence type="ECO:0000313" key="2">
    <source>
        <dbReference type="Proteomes" id="UP000076858"/>
    </source>
</evidence>
<proteinExistence type="predicted"/>
<comment type="caution">
    <text evidence="1">The sequence shown here is derived from an EMBL/GenBank/DDBJ whole genome shotgun (WGS) entry which is preliminary data.</text>
</comment>
<gene>
    <name evidence="1" type="ORF">APZ42_030009</name>
</gene>
<dbReference type="EMBL" id="LRGB01002696">
    <property type="protein sequence ID" value="KZS06517.1"/>
    <property type="molecule type" value="Genomic_DNA"/>
</dbReference>
<keyword evidence="2" id="KW-1185">Reference proteome</keyword>
<name>A0A164P4V1_9CRUS</name>
<dbReference type="Proteomes" id="UP000076858">
    <property type="component" value="Unassembled WGS sequence"/>
</dbReference>
<dbReference type="AlphaFoldDB" id="A0A164P4V1"/>
<reference evidence="1 2" key="1">
    <citation type="submission" date="2016-03" db="EMBL/GenBank/DDBJ databases">
        <title>EvidentialGene: Evidence-directed Construction of Genes on Genomes.</title>
        <authorList>
            <person name="Gilbert D.G."/>
            <person name="Choi J.-H."/>
            <person name="Mockaitis K."/>
            <person name="Colbourne J."/>
            <person name="Pfrender M."/>
        </authorList>
    </citation>
    <scope>NUCLEOTIDE SEQUENCE [LARGE SCALE GENOMIC DNA]</scope>
    <source>
        <strain evidence="1 2">Xinb3</strain>
        <tissue evidence="1">Complete organism</tissue>
    </source>
</reference>
<protein>
    <submittedName>
        <fullName evidence="1">Uncharacterized protein</fullName>
    </submittedName>
</protein>
<accession>A0A164P4V1</accession>